<accession>A0A8J3J3T8</accession>
<protein>
    <submittedName>
        <fullName evidence="3">Uncharacterized protein</fullName>
    </submittedName>
</protein>
<keyword evidence="2" id="KW-1133">Transmembrane helix</keyword>
<name>A0A8J3J3T8_9CHLR</name>
<keyword evidence="2" id="KW-0472">Membrane</keyword>
<evidence type="ECO:0000256" key="1">
    <source>
        <dbReference type="SAM" id="MobiDB-lite"/>
    </source>
</evidence>
<evidence type="ECO:0000256" key="2">
    <source>
        <dbReference type="SAM" id="Phobius"/>
    </source>
</evidence>
<reference evidence="3" key="1">
    <citation type="submission" date="2020-10" db="EMBL/GenBank/DDBJ databases">
        <title>Taxonomic study of unclassified bacteria belonging to the class Ktedonobacteria.</title>
        <authorList>
            <person name="Yabe S."/>
            <person name="Wang C.M."/>
            <person name="Zheng Y."/>
            <person name="Sakai Y."/>
            <person name="Cavaletti L."/>
            <person name="Monciardini P."/>
            <person name="Donadio S."/>
        </authorList>
    </citation>
    <scope>NUCLEOTIDE SEQUENCE</scope>
    <source>
        <strain evidence="3">ID150040</strain>
    </source>
</reference>
<keyword evidence="4" id="KW-1185">Reference proteome</keyword>
<evidence type="ECO:0000313" key="3">
    <source>
        <dbReference type="EMBL" id="GHP01057.1"/>
    </source>
</evidence>
<feature type="compositionally biased region" description="Low complexity" evidence="1">
    <location>
        <begin position="17"/>
        <end position="28"/>
    </location>
</feature>
<dbReference type="EMBL" id="BNJK01000004">
    <property type="protein sequence ID" value="GHP01057.1"/>
    <property type="molecule type" value="Genomic_DNA"/>
</dbReference>
<gene>
    <name evidence="3" type="ORF">KSF_111040</name>
</gene>
<evidence type="ECO:0000313" key="4">
    <source>
        <dbReference type="Proteomes" id="UP000597444"/>
    </source>
</evidence>
<sequence length="178" mass="19251">MQSGTQPPARPGGSDIPESSPRTSSRRPLVQSAQIRNWLARPIAKIVLTVLVVMVVSAGGFFLVHSLQRHGLPDDIPLPDHSNFFRSDQASINDPTLGAFTKQKWGFTVSGTTLEQIDTFYRSQLPSNGWLHVEGGTSTVLSADKGGNPLVKGLFIGARPLPYNGDITLIIELHLPTS</sequence>
<comment type="caution">
    <text evidence="3">The sequence shown here is derived from an EMBL/GenBank/DDBJ whole genome shotgun (WGS) entry which is preliminary data.</text>
</comment>
<keyword evidence="2" id="KW-0812">Transmembrane</keyword>
<dbReference type="Proteomes" id="UP000597444">
    <property type="component" value="Unassembled WGS sequence"/>
</dbReference>
<dbReference type="AlphaFoldDB" id="A0A8J3J3T8"/>
<organism evidence="3 4">
    <name type="scientific">Reticulibacter mediterranei</name>
    <dbReference type="NCBI Taxonomy" id="2778369"/>
    <lineage>
        <taxon>Bacteria</taxon>
        <taxon>Bacillati</taxon>
        <taxon>Chloroflexota</taxon>
        <taxon>Ktedonobacteria</taxon>
        <taxon>Ktedonobacterales</taxon>
        <taxon>Reticulibacteraceae</taxon>
        <taxon>Reticulibacter</taxon>
    </lineage>
</organism>
<feature type="region of interest" description="Disordered" evidence="1">
    <location>
        <begin position="1"/>
        <end position="29"/>
    </location>
</feature>
<proteinExistence type="predicted"/>
<dbReference type="RefSeq" id="WP_220211628.1">
    <property type="nucleotide sequence ID" value="NZ_BNJK01000004.1"/>
</dbReference>
<feature type="transmembrane region" description="Helical" evidence="2">
    <location>
        <begin position="43"/>
        <end position="64"/>
    </location>
</feature>